<dbReference type="OrthoDB" id="4743193at2759"/>
<organism evidence="1 2">
    <name type="scientific">Dendrothele bispora (strain CBS 962.96)</name>
    <dbReference type="NCBI Taxonomy" id="1314807"/>
    <lineage>
        <taxon>Eukaryota</taxon>
        <taxon>Fungi</taxon>
        <taxon>Dikarya</taxon>
        <taxon>Basidiomycota</taxon>
        <taxon>Agaricomycotina</taxon>
        <taxon>Agaricomycetes</taxon>
        <taxon>Agaricomycetidae</taxon>
        <taxon>Agaricales</taxon>
        <taxon>Agaricales incertae sedis</taxon>
        <taxon>Dendrothele</taxon>
    </lineage>
</organism>
<sequence length="122" mass="13133">MSFIVQSTNQCCNALQSLVGLYLHVCNSANAVVELLAHIGVSISSLAIDDAISSLSKESLKRIRELALTLLVAYAYDNVDIDLKQALTIKNALASLIHMTSGTLIEFGHSITLQDLDCADQI</sequence>
<accession>A0A4S8LPB1</accession>
<proteinExistence type="predicted"/>
<reference evidence="1 2" key="1">
    <citation type="journal article" date="2019" name="Nat. Ecol. Evol.">
        <title>Megaphylogeny resolves global patterns of mushroom evolution.</title>
        <authorList>
            <person name="Varga T."/>
            <person name="Krizsan K."/>
            <person name="Foldi C."/>
            <person name="Dima B."/>
            <person name="Sanchez-Garcia M."/>
            <person name="Sanchez-Ramirez S."/>
            <person name="Szollosi G.J."/>
            <person name="Szarkandi J.G."/>
            <person name="Papp V."/>
            <person name="Albert L."/>
            <person name="Andreopoulos W."/>
            <person name="Angelini C."/>
            <person name="Antonin V."/>
            <person name="Barry K.W."/>
            <person name="Bougher N.L."/>
            <person name="Buchanan P."/>
            <person name="Buyck B."/>
            <person name="Bense V."/>
            <person name="Catcheside P."/>
            <person name="Chovatia M."/>
            <person name="Cooper J."/>
            <person name="Damon W."/>
            <person name="Desjardin D."/>
            <person name="Finy P."/>
            <person name="Geml J."/>
            <person name="Haridas S."/>
            <person name="Hughes K."/>
            <person name="Justo A."/>
            <person name="Karasinski D."/>
            <person name="Kautmanova I."/>
            <person name="Kiss B."/>
            <person name="Kocsube S."/>
            <person name="Kotiranta H."/>
            <person name="LaButti K.M."/>
            <person name="Lechner B.E."/>
            <person name="Liimatainen K."/>
            <person name="Lipzen A."/>
            <person name="Lukacs Z."/>
            <person name="Mihaltcheva S."/>
            <person name="Morgado L.N."/>
            <person name="Niskanen T."/>
            <person name="Noordeloos M.E."/>
            <person name="Ohm R.A."/>
            <person name="Ortiz-Santana B."/>
            <person name="Ovrebo C."/>
            <person name="Racz N."/>
            <person name="Riley R."/>
            <person name="Savchenko A."/>
            <person name="Shiryaev A."/>
            <person name="Soop K."/>
            <person name="Spirin V."/>
            <person name="Szebenyi C."/>
            <person name="Tomsovsky M."/>
            <person name="Tulloss R.E."/>
            <person name="Uehling J."/>
            <person name="Grigoriev I.V."/>
            <person name="Vagvolgyi C."/>
            <person name="Papp T."/>
            <person name="Martin F.M."/>
            <person name="Miettinen O."/>
            <person name="Hibbett D.S."/>
            <person name="Nagy L.G."/>
        </authorList>
    </citation>
    <scope>NUCLEOTIDE SEQUENCE [LARGE SCALE GENOMIC DNA]</scope>
    <source>
        <strain evidence="1 2">CBS 962.96</strain>
    </source>
</reference>
<name>A0A4S8LPB1_DENBC</name>
<dbReference type="AlphaFoldDB" id="A0A4S8LPB1"/>
<dbReference type="EMBL" id="ML179318">
    <property type="protein sequence ID" value="THU91011.1"/>
    <property type="molecule type" value="Genomic_DNA"/>
</dbReference>
<gene>
    <name evidence="1" type="ORF">K435DRAFT_604405</name>
</gene>
<protein>
    <submittedName>
        <fullName evidence="1">Uncharacterized protein</fullName>
    </submittedName>
</protein>
<evidence type="ECO:0000313" key="1">
    <source>
        <dbReference type="EMBL" id="THU91011.1"/>
    </source>
</evidence>
<keyword evidence="2" id="KW-1185">Reference proteome</keyword>
<evidence type="ECO:0000313" key="2">
    <source>
        <dbReference type="Proteomes" id="UP000297245"/>
    </source>
</evidence>
<feature type="non-terminal residue" evidence="1">
    <location>
        <position position="122"/>
    </location>
</feature>
<dbReference type="Proteomes" id="UP000297245">
    <property type="component" value="Unassembled WGS sequence"/>
</dbReference>